<dbReference type="HOGENOM" id="CLU_382214_0_0_1"/>
<evidence type="ECO:0000256" key="2">
    <source>
        <dbReference type="ARBA" id="ARBA00023043"/>
    </source>
</evidence>
<dbReference type="InterPro" id="IPR051165">
    <property type="entry name" value="Multifunctional_ANK_Repeat"/>
</dbReference>
<name>W3WYY0_PESFW</name>
<keyword evidence="4" id="KW-1185">Reference proteome</keyword>
<proteinExistence type="predicted"/>
<dbReference type="PANTHER" id="PTHR24123">
    <property type="entry name" value="ANKYRIN REPEAT-CONTAINING"/>
    <property type="match status" value="1"/>
</dbReference>
<dbReference type="AlphaFoldDB" id="W3WYY0"/>
<keyword evidence="1" id="KW-0677">Repeat</keyword>
<evidence type="ECO:0000313" key="4">
    <source>
        <dbReference type="Proteomes" id="UP000030651"/>
    </source>
</evidence>
<dbReference type="OrthoDB" id="341259at2759"/>
<sequence length="724" mass="80343">MGHISVLQALYDQEPKINLNLADKSSAITMLYAHSSNRSTETISWLIEHGVDPNVRIGINGADMLQVACIFGRFQLAKAYIHAGARCDSKLKLTSEVAAFTPLERCCMTGHPSVLGVAALNIFGSRDTRNSSYFSAPDSEVDRASLVALMVEKGARIRGSRPGDGLFEPSPMVLAAQNHLVPIMEILIKTGTGVGVMDHLGMFPLCAPLHGDYAARQPPTHAQMSRTINWLLDHDADIEQKSSTHQVLYCLCNRPGYQTAEQISEQLELAQLFIDKGAVVDSMVIDPSLPESQQNSSALMAAFRRGRMSLCDLLIQSGAVFPSDADSLLHLLEGLLSNHKPFYQNEDFVPVDFSGEQEDCIDMFGPKWKEWSHPEKRTMLSGLRKKIFDGLDLLHSHDKHHMLAKHPRCLWIAAGVPGSPLVGKFLEAGALDASWVEEGRNCLDQLSQNPVSLVYHAEKFIALGAGPPGQSLLYHLIAGRKQFRDTKSWYLLQLFFSNGAKLDLCNRPTDYMGRQSPLALLTMNLSSVEDDYKGFELVLQSLSRPISETPDQGYGALLAACSHPIHPRPIKALIAAGVDVNYAPPRGSSVPSRLVILFKDLLEYFAAGASEDDYERLYESIDEDGDEYEDCYDDEKIDFGQAGHMLDALKILIDNGAQFRESDPSLKGLYDILLDISKDEREVWSTIRDPDAQENAKEFIEGIRIEIEERVSWEGEKLLIVDRE</sequence>
<dbReference type="PANTHER" id="PTHR24123:SF33">
    <property type="entry name" value="PROTEIN HOS4"/>
    <property type="match status" value="1"/>
</dbReference>
<dbReference type="SMART" id="SM00248">
    <property type="entry name" value="ANK"/>
    <property type="match status" value="5"/>
</dbReference>
<gene>
    <name evidence="3" type="ORF">PFICI_10374</name>
</gene>
<dbReference type="SUPFAM" id="SSF48403">
    <property type="entry name" value="Ankyrin repeat"/>
    <property type="match status" value="1"/>
</dbReference>
<keyword evidence="2" id="KW-0040">ANK repeat</keyword>
<dbReference type="RefSeq" id="XP_007837146.1">
    <property type="nucleotide sequence ID" value="XM_007838955.1"/>
</dbReference>
<dbReference type="InParanoid" id="W3WYY0"/>
<dbReference type="Pfam" id="PF13637">
    <property type="entry name" value="Ank_4"/>
    <property type="match status" value="1"/>
</dbReference>
<dbReference type="GeneID" id="19275387"/>
<dbReference type="EMBL" id="KI912115">
    <property type="protein sequence ID" value="ETS78312.1"/>
    <property type="molecule type" value="Genomic_DNA"/>
</dbReference>
<dbReference type="InterPro" id="IPR036770">
    <property type="entry name" value="Ankyrin_rpt-contain_sf"/>
</dbReference>
<dbReference type="Proteomes" id="UP000030651">
    <property type="component" value="Unassembled WGS sequence"/>
</dbReference>
<evidence type="ECO:0000313" key="3">
    <source>
        <dbReference type="EMBL" id="ETS78312.1"/>
    </source>
</evidence>
<organism evidence="3 4">
    <name type="scientific">Pestalotiopsis fici (strain W106-1 / CGMCC3.15140)</name>
    <dbReference type="NCBI Taxonomy" id="1229662"/>
    <lineage>
        <taxon>Eukaryota</taxon>
        <taxon>Fungi</taxon>
        <taxon>Dikarya</taxon>
        <taxon>Ascomycota</taxon>
        <taxon>Pezizomycotina</taxon>
        <taxon>Sordariomycetes</taxon>
        <taxon>Xylariomycetidae</taxon>
        <taxon>Amphisphaeriales</taxon>
        <taxon>Sporocadaceae</taxon>
        <taxon>Pestalotiopsis</taxon>
    </lineage>
</organism>
<protein>
    <submittedName>
        <fullName evidence="3">Uncharacterized protein</fullName>
    </submittedName>
</protein>
<accession>W3WYY0</accession>
<dbReference type="KEGG" id="pfy:PFICI_10374"/>
<dbReference type="InterPro" id="IPR002110">
    <property type="entry name" value="Ankyrin_rpt"/>
</dbReference>
<dbReference type="Gene3D" id="1.25.40.20">
    <property type="entry name" value="Ankyrin repeat-containing domain"/>
    <property type="match status" value="2"/>
</dbReference>
<evidence type="ECO:0000256" key="1">
    <source>
        <dbReference type="ARBA" id="ARBA00022737"/>
    </source>
</evidence>
<reference evidence="4" key="1">
    <citation type="journal article" date="2015" name="BMC Genomics">
        <title>Genomic and transcriptomic analysis of the endophytic fungus Pestalotiopsis fici reveals its lifestyle and high potential for synthesis of natural products.</title>
        <authorList>
            <person name="Wang X."/>
            <person name="Zhang X."/>
            <person name="Liu L."/>
            <person name="Xiang M."/>
            <person name="Wang W."/>
            <person name="Sun X."/>
            <person name="Che Y."/>
            <person name="Guo L."/>
            <person name="Liu G."/>
            <person name="Guo L."/>
            <person name="Wang C."/>
            <person name="Yin W.B."/>
            <person name="Stadler M."/>
            <person name="Zhang X."/>
            <person name="Liu X."/>
        </authorList>
    </citation>
    <scope>NUCLEOTIDE SEQUENCE [LARGE SCALE GENOMIC DNA]</scope>
    <source>
        <strain evidence="4">W106-1 / CGMCC3.15140</strain>
    </source>
</reference>